<dbReference type="InterPro" id="IPR022409">
    <property type="entry name" value="PKD/Chitinase_dom"/>
</dbReference>
<organism evidence="2 3">
    <name type="scientific">Hymenobacter koreensis</name>
    <dbReference type="NCBI Taxonomy" id="1084523"/>
    <lineage>
        <taxon>Bacteria</taxon>
        <taxon>Pseudomonadati</taxon>
        <taxon>Bacteroidota</taxon>
        <taxon>Cytophagia</taxon>
        <taxon>Cytophagales</taxon>
        <taxon>Hymenobacteraceae</taxon>
        <taxon>Hymenobacter</taxon>
    </lineage>
</organism>
<proteinExistence type="predicted"/>
<dbReference type="PANTHER" id="PTHR36842:SF1">
    <property type="entry name" value="PROTEIN TOLB"/>
    <property type="match status" value="1"/>
</dbReference>
<dbReference type="EMBL" id="BAABHA010000007">
    <property type="protein sequence ID" value="GAA4383620.1"/>
    <property type="molecule type" value="Genomic_DNA"/>
</dbReference>
<dbReference type="PANTHER" id="PTHR36842">
    <property type="entry name" value="PROTEIN TOLB HOMOLOG"/>
    <property type="match status" value="1"/>
</dbReference>
<evidence type="ECO:0000313" key="3">
    <source>
        <dbReference type="Proteomes" id="UP001500454"/>
    </source>
</evidence>
<dbReference type="Pfam" id="PF18962">
    <property type="entry name" value="Por_Secre_tail"/>
    <property type="match status" value="1"/>
</dbReference>
<dbReference type="InterPro" id="IPR035986">
    <property type="entry name" value="PKD_dom_sf"/>
</dbReference>
<comment type="caution">
    <text evidence="2">The sequence shown here is derived from an EMBL/GenBank/DDBJ whole genome shotgun (WGS) entry which is preliminary data.</text>
</comment>
<dbReference type="Proteomes" id="UP001500454">
    <property type="component" value="Unassembled WGS sequence"/>
</dbReference>
<accession>A0ABP8J2U6</accession>
<name>A0ABP8J2U6_9BACT</name>
<dbReference type="InterPro" id="IPR013783">
    <property type="entry name" value="Ig-like_fold"/>
</dbReference>
<feature type="domain" description="PKD" evidence="1">
    <location>
        <begin position="386"/>
        <end position="469"/>
    </location>
</feature>
<protein>
    <recommendedName>
        <fullName evidence="1">PKD domain-containing protein</fullName>
    </recommendedName>
</protein>
<dbReference type="Pfam" id="PF18911">
    <property type="entry name" value="PKD_4"/>
    <property type="match status" value="2"/>
</dbReference>
<sequence length="709" mass="75420">MPGSAPAANQVFNMGILNVSLNTINNTTLGVRDGYKDYSCAVGTTPAIGTILTVGVSYTIRVTTNSGATENVRAWLDMNNDGQFNASTEQVFSSSGLNVQTGTVVVPASATLGVPLRLRVAADFNLAPIPGPCTTSQYSQTEDYAVTLQANTAAPVAAFVADQTLTCSGCVQFTDQSLNAPTSWLWNFGDNTTSTQQNPRHCYTTPGTYTVSLVATNAGGNTTSTRTNYITYDNQVPVATTCAAPTVNYCCGYGITQVTLGTLTSTSADGAAGYQDFTCTRRVNLIEGNTYPITVQTGNTNAQDTRVWLDLNNDGAFTANELLLIALNRTTNVTGTLVIPASAVKNTALRLRIISDFAGSTVGACSNVQFGQAEDYSVKVLANTLPPVAEFTSNYTNTCSSTVQFTDQSQNAPTSWEWDFGNGSISTQQNPTHTYVASGVYNVRLTVRNAFGPASITKTGYIAVTVPCVTYCTSTGTNQNVWISNVTVSGAVLPTPFANASGADANGYGNYTNKVITLRRGASYTLGVNAGTNFNRTTSVWIDYNRNGQFETTELLANGNSAATYATALTVPNLQSVIGFTRMRIVTRLNPTAPFPCQQNQLNAETEDYSVDIQAPLSSREARSQTQFAVFPNPTADGQLQVQLANDQTGGLYVLTVENTLGAVVYRSQVRLAPGAAQAVNLSALPRGMYLLHLQDAAGQLLVRRFVRN</sequence>
<evidence type="ECO:0000313" key="2">
    <source>
        <dbReference type="EMBL" id="GAA4383620.1"/>
    </source>
</evidence>
<dbReference type="InterPro" id="IPR026444">
    <property type="entry name" value="Secre_tail"/>
</dbReference>
<feature type="domain" description="PKD" evidence="1">
    <location>
        <begin position="154"/>
        <end position="231"/>
    </location>
</feature>
<dbReference type="CDD" id="cd00146">
    <property type="entry name" value="PKD"/>
    <property type="match status" value="2"/>
</dbReference>
<dbReference type="Gene3D" id="2.60.40.10">
    <property type="entry name" value="Immunoglobulins"/>
    <property type="match status" value="2"/>
</dbReference>
<evidence type="ECO:0000259" key="1">
    <source>
        <dbReference type="PROSITE" id="PS50093"/>
    </source>
</evidence>
<dbReference type="SUPFAM" id="SSF49299">
    <property type="entry name" value="PKD domain"/>
    <property type="match status" value="2"/>
</dbReference>
<dbReference type="PROSITE" id="PS50093">
    <property type="entry name" value="PKD"/>
    <property type="match status" value="2"/>
</dbReference>
<dbReference type="SMART" id="SM00089">
    <property type="entry name" value="PKD"/>
    <property type="match status" value="2"/>
</dbReference>
<dbReference type="Pfam" id="PF20009">
    <property type="entry name" value="GEVED"/>
    <property type="match status" value="3"/>
</dbReference>
<reference evidence="3" key="1">
    <citation type="journal article" date="2019" name="Int. J. Syst. Evol. Microbiol.">
        <title>The Global Catalogue of Microorganisms (GCM) 10K type strain sequencing project: providing services to taxonomists for standard genome sequencing and annotation.</title>
        <authorList>
            <consortium name="The Broad Institute Genomics Platform"/>
            <consortium name="The Broad Institute Genome Sequencing Center for Infectious Disease"/>
            <person name="Wu L."/>
            <person name="Ma J."/>
        </authorList>
    </citation>
    <scope>NUCLEOTIDE SEQUENCE [LARGE SCALE GENOMIC DNA]</scope>
    <source>
        <strain evidence="3">JCM 17924</strain>
    </source>
</reference>
<dbReference type="InterPro" id="IPR000601">
    <property type="entry name" value="PKD_dom"/>
</dbReference>
<gene>
    <name evidence="2" type="ORF">GCM10023186_24930</name>
</gene>
<keyword evidence="3" id="KW-1185">Reference proteome</keyword>
<dbReference type="InterPro" id="IPR045474">
    <property type="entry name" value="GEVED"/>
</dbReference>
<dbReference type="NCBIfam" id="TIGR04183">
    <property type="entry name" value="Por_Secre_tail"/>
    <property type="match status" value="1"/>
</dbReference>